<accession>A0ABZ1QQD2</accession>
<dbReference type="GeneID" id="93759679"/>
<gene>
    <name evidence="2" type="ORF">OHT53_01910</name>
</gene>
<organism evidence="2 3">
    <name type="scientific">Streptomyces bobili</name>
    <dbReference type="NCBI Taxonomy" id="67280"/>
    <lineage>
        <taxon>Bacteria</taxon>
        <taxon>Bacillati</taxon>
        <taxon>Actinomycetota</taxon>
        <taxon>Actinomycetes</taxon>
        <taxon>Kitasatosporales</taxon>
        <taxon>Streptomycetaceae</taxon>
        <taxon>Streptomyces</taxon>
    </lineage>
</organism>
<feature type="region of interest" description="Disordered" evidence="1">
    <location>
        <begin position="1"/>
        <end position="53"/>
    </location>
</feature>
<keyword evidence="3" id="KW-1185">Reference proteome</keyword>
<evidence type="ECO:0000313" key="3">
    <source>
        <dbReference type="Proteomes" id="UP001432071"/>
    </source>
</evidence>
<reference evidence="2" key="1">
    <citation type="submission" date="2022-10" db="EMBL/GenBank/DDBJ databases">
        <title>The complete genomes of actinobacterial strains from the NBC collection.</title>
        <authorList>
            <person name="Joergensen T.S."/>
            <person name="Alvarez Arevalo M."/>
            <person name="Sterndorff E.B."/>
            <person name="Faurdal D."/>
            <person name="Vuksanovic O."/>
            <person name="Mourched A.-S."/>
            <person name="Charusanti P."/>
            <person name="Shaw S."/>
            <person name="Blin K."/>
            <person name="Weber T."/>
        </authorList>
    </citation>
    <scope>NUCLEOTIDE SEQUENCE</scope>
    <source>
        <strain evidence="2">NBC_00302</strain>
    </source>
</reference>
<feature type="compositionally biased region" description="Basic residues" evidence="1">
    <location>
        <begin position="7"/>
        <end position="20"/>
    </location>
</feature>
<dbReference type="RefSeq" id="WP_328733842.1">
    <property type="nucleotide sequence ID" value="NZ_CP108038.1"/>
</dbReference>
<protein>
    <submittedName>
        <fullName evidence="2">Uncharacterized protein</fullName>
    </submittedName>
</protein>
<proteinExistence type="predicted"/>
<sequence>MEIVTRMSHRRRPRSPRRRRGEGEDAPGKSAGRLADRASARGPRRRQAEQHLGDADELLADGLGQDVPGWVAYFDVVEHAGPRAVSARDLAELGRPRKRASTHFEDALKLRKPGFDRVRVMDRVGLAAALFDEGEAERGAAAAQQALDDAARV</sequence>
<dbReference type="EMBL" id="CP108038">
    <property type="protein sequence ID" value="WUN84914.1"/>
    <property type="molecule type" value="Genomic_DNA"/>
</dbReference>
<evidence type="ECO:0000256" key="1">
    <source>
        <dbReference type="SAM" id="MobiDB-lite"/>
    </source>
</evidence>
<dbReference type="Proteomes" id="UP001432071">
    <property type="component" value="Chromosome"/>
</dbReference>
<name>A0ABZ1QQD2_9ACTN</name>
<evidence type="ECO:0000313" key="2">
    <source>
        <dbReference type="EMBL" id="WUN84914.1"/>
    </source>
</evidence>